<protein>
    <submittedName>
        <fullName evidence="1">Uncharacterized protein</fullName>
    </submittedName>
</protein>
<proteinExistence type="predicted"/>
<name>A0AC60QSI1_IXOPE</name>
<accession>A0AC60QSI1</accession>
<keyword evidence="2" id="KW-1185">Reference proteome</keyword>
<evidence type="ECO:0000313" key="1">
    <source>
        <dbReference type="EMBL" id="KAG0441824.1"/>
    </source>
</evidence>
<dbReference type="Proteomes" id="UP000805193">
    <property type="component" value="Unassembled WGS sequence"/>
</dbReference>
<evidence type="ECO:0000313" key="2">
    <source>
        <dbReference type="Proteomes" id="UP000805193"/>
    </source>
</evidence>
<sequence>MQRLSVYVDSKLLRRPGREKLLHSVKNAKRTRIVLVLNSDELQEMCHLVSVCDGQAGDGIRQGPPKSHTPEETSVVVPLGPREERVYAPGSFVAPGRRAKVVVLRDPRTNHMSQQP</sequence>
<comment type="caution">
    <text evidence="1">The sequence shown here is derived from an EMBL/GenBank/DDBJ whole genome shotgun (WGS) entry which is preliminary data.</text>
</comment>
<reference evidence="1 2" key="1">
    <citation type="journal article" date="2020" name="Cell">
        <title>Large-Scale Comparative Analyses of Tick Genomes Elucidate Their Genetic Diversity and Vector Capacities.</title>
        <authorList>
            <consortium name="Tick Genome and Microbiome Consortium (TIGMIC)"/>
            <person name="Jia N."/>
            <person name="Wang J."/>
            <person name="Shi W."/>
            <person name="Du L."/>
            <person name="Sun Y."/>
            <person name="Zhan W."/>
            <person name="Jiang J.F."/>
            <person name="Wang Q."/>
            <person name="Zhang B."/>
            <person name="Ji P."/>
            <person name="Bell-Sakyi L."/>
            <person name="Cui X.M."/>
            <person name="Yuan T.T."/>
            <person name="Jiang B.G."/>
            <person name="Yang W.F."/>
            <person name="Lam T.T."/>
            <person name="Chang Q.C."/>
            <person name="Ding S.J."/>
            <person name="Wang X.J."/>
            <person name="Zhu J.G."/>
            <person name="Ruan X.D."/>
            <person name="Zhao L."/>
            <person name="Wei J.T."/>
            <person name="Ye R.Z."/>
            <person name="Que T.C."/>
            <person name="Du C.H."/>
            <person name="Zhou Y.H."/>
            <person name="Cheng J.X."/>
            <person name="Dai P.F."/>
            <person name="Guo W.B."/>
            <person name="Han X.H."/>
            <person name="Huang E.J."/>
            <person name="Li L.F."/>
            <person name="Wei W."/>
            <person name="Gao Y.C."/>
            <person name="Liu J.Z."/>
            <person name="Shao H.Z."/>
            <person name="Wang X."/>
            <person name="Wang C.C."/>
            <person name="Yang T.C."/>
            <person name="Huo Q.B."/>
            <person name="Li W."/>
            <person name="Chen H.Y."/>
            <person name="Chen S.E."/>
            <person name="Zhou L.G."/>
            <person name="Ni X.B."/>
            <person name="Tian J.H."/>
            <person name="Sheng Y."/>
            <person name="Liu T."/>
            <person name="Pan Y.S."/>
            <person name="Xia L.Y."/>
            <person name="Li J."/>
            <person name="Zhao F."/>
            <person name="Cao W.C."/>
        </authorList>
    </citation>
    <scope>NUCLEOTIDE SEQUENCE [LARGE SCALE GENOMIC DNA]</scope>
    <source>
        <strain evidence="1">Iper-2018</strain>
    </source>
</reference>
<organism evidence="1 2">
    <name type="scientific">Ixodes persulcatus</name>
    <name type="common">Taiga tick</name>
    <dbReference type="NCBI Taxonomy" id="34615"/>
    <lineage>
        <taxon>Eukaryota</taxon>
        <taxon>Metazoa</taxon>
        <taxon>Ecdysozoa</taxon>
        <taxon>Arthropoda</taxon>
        <taxon>Chelicerata</taxon>
        <taxon>Arachnida</taxon>
        <taxon>Acari</taxon>
        <taxon>Parasitiformes</taxon>
        <taxon>Ixodida</taxon>
        <taxon>Ixodoidea</taxon>
        <taxon>Ixodidae</taxon>
        <taxon>Ixodinae</taxon>
        <taxon>Ixodes</taxon>
    </lineage>
</organism>
<dbReference type="EMBL" id="JABSTQ010004538">
    <property type="protein sequence ID" value="KAG0441824.1"/>
    <property type="molecule type" value="Genomic_DNA"/>
</dbReference>
<gene>
    <name evidence="1" type="ORF">HPB47_015838</name>
</gene>